<organism evidence="2 3">
    <name type="scientific">Purpureocillium lavendulum</name>
    <dbReference type="NCBI Taxonomy" id="1247861"/>
    <lineage>
        <taxon>Eukaryota</taxon>
        <taxon>Fungi</taxon>
        <taxon>Dikarya</taxon>
        <taxon>Ascomycota</taxon>
        <taxon>Pezizomycotina</taxon>
        <taxon>Sordariomycetes</taxon>
        <taxon>Hypocreomycetidae</taxon>
        <taxon>Hypocreales</taxon>
        <taxon>Ophiocordycipitaceae</taxon>
        <taxon>Purpureocillium</taxon>
    </lineage>
</organism>
<dbReference type="Proteomes" id="UP001163105">
    <property type="component" value="Unassembled WGS sequence"/>
</dbReference>
<name>A0AB34FHD5_9HYPO</name>
<sequence>MDLEDESFGSVDDRYIKCYETDEKPMPTDFQHTHRSLGQKETPQVNPEENTNIPEPVSLL</sequence>
<dbReference type="AlphaFoldDB" id="A0AB34FHD5"/>
<evidence type="ECO:0000256" key="1">
    <source>
        <dbReference type="SAM" id="MobiDB-lite"/>
    </source>
</evidence>
<proteinExistence type="predicted"/>
<evidence type="ECO:0000313" key="2">
    <source>
        <dbReference type="EMBL" id="KAJ6438079.1"/>
    </source>
</evidence>
<accession>A0AB34FHD5</accession>
<dbReference type="EMBL" id="JAQHRD010000008">
    <property type="protein sequence ID" value="KAJ6438079.1"/>
    <property type="molecule type" value="Genomic_DNA"/>
</dbReference>
<feature type="compositionally biased region" description="Polar residues" evidence="1">
    <location>
        <begin position="39"/>
        <end position="53"/>
    </location>
</feature>
<feature type="region of interest" description="Disordered" evidence="1">
    <location>
        <begin position="22"/>
        <end position="60"/>
    </location>
</feature>
<comment type="caution">
    <text evidence="2">The sequence shown here is derived from an EMBL/GenBank/DDBJ whole genome shotgun (WGS) entry which is preliminary data.</text>
</comment>
<keyword evidence="3" id="KW-1185">Reference proteome</keyword>
<evidence type="ECO:0000313" key="3">
    <source>
        <dbReference type="Proteomes" id="UP001163105"/>
    </source>
</evidence>
<protein>
    <submittedName>
        <fullName evidence="2">Uncharacterized protein</fullName>
    </submittedName>
</protein>
<gene>
    <name evidence="2" type="ORF">O9K51_08668</name>
</gene>
<reference evidence="2" key="1">
    <citation type="submission" date="2023-01" db="EMBL/GenBank/DDBJ databases">
        <title>The growth and conidiation of Purpureocillium lavendulum are regulated by nitrogen source and histone H3K14 acetylation.</title>
        <authorList>
            <person name="Tang P."/>
            <person name="Han J."/>
            <person name="Zhang C."/>
            <person name="Tang P."/>
            <person name="Qi F."/>
            <person name="Zhang K."/>
            <person name="Liang L."/>
        </authorList>
    </citation>
    <scope>NUCLEOTIDE SEQUENCE</scope>
    <source>
        <strain evidence="2">YMF1.00683</strain>
    </source>
</reference>